<feature type="region of interest" description="Disordered" evidence="1">
    <location>
        <begin position="1054"/>
        <end position="1083"/>
    </location>
</feature>
<feature type="region of interest" description="Disordered" evidence="1">
    <location>
        <begin position="692"/>
        <end position="730"/>
    </location>
</feature>
<dbReference type="Proteomes" id="UP000054558">
    <property type="component" value="Unassembled WGS sequence"/>
</dbReference>
<feature type="region of interest" description="Disordered" evidence="1">
    <location>
        <begin position="255"/>
        <end position="284"/>
    </location>
</feature>
<proteinExistence type="predicted"/>
<name>A0A1Y1I4H7_KLENI</name>
<keyword evidence="3" id="KW-1185">Reference proteome</keyword>
<reference evidence="2 3" key="1">
    <citation type="journal article" date="2014" name="Nat. Commun.">
        <title>Klebsormidium flaccidum genome reveals primary factors for plant terrestrial adaptation.</title>
        <authorList>
            <person name="Hori K."/>
            <person name="Maruyama F."/>
            <person name="Fujisawa T."/>
            <person name="Togashi T."/>
            <person name="Yamamoto N."/>
            <person name="Seo M."/>
            <person name="Sato S."/>
            <person name="Yamada T."/>
            <person name="Mori H."/>
            <person name="Tajima N."/>
            <person name="Moriyama T."/>
            <person name="Ikeuchi M."/>
            <person name="Watanabe M."/>
            <person name="Wada H."/>
            <person name="Kobayashi K."/>
            <person name="Saito M."/>
            <person name="Masuda T."/>
            <person name="Sasaki-Sekimoto Y."/>
            <person name="Mashiguchi K."/>
            <person name="Awai K."/>
            <person name="Shimojima M."/>
            <person name="Masuda S."/>
            <person name="Iwai M."/>
            <person name="Nobusawa T."/>
            <person name="Narise T."/>
            <person name="Kondo S."/>
            <person name="Saito H."/>
            <person name="Sato R."/>
            <person name="Murakawa M."/>
            <person name="Ihara Y."/>
            <person name="Oshima-Yamada Y."/>
            <person name="Ohtaka K."/>
            <person name="Satoh M."/>
            <person name="Sonobe K."/>
            <person name="Ishii M."/>
            <person name="Ohtani R."/>
            <person name="Kanamori-Sato M."/>
            <person name="Honoki R."/>
            <person name="Miyazaki D."/>
            <person name="Mochizuki H."/>
            <person name="Umetsu J."/>
            <person name="Higashi K."/>
            <person name="Shibata D."/>
            <person name="Kamiya Y."/>
            <person name="Sato N."/>
            <person name="Nakamura Y."/>
            <person name="Tabata S."/>
            <person name="Ida S."/>
            <person name="Kurokawa K."/>
            <person name="Ohta H."/>
        </authorList>
    </citation>
    <scope>NUCLEOTIDE SEQUENCE [LARGE SCALE GENOMIC DNA]</scope>
    <source>
        <strain evidence="2 3">NIES-2285</strain>
    </source>
</reference>
<dbReference type="PANTHER" id="PTHR36337">
    <property type="entry name" value="OBSCURIN-LIKE PROTEIN"/>
    <property type="match status" value="1"/>
</dbReference>
<dbReference type="OrthoDB" id="18975at2759"/>
<evidence type="ECO:0000313" key="2">
    <source>
        <dbReference type="EMBL" id="GAQ84329.1"/>
    </source>
</evidence>
<feature type="region of interest" description="Disordered" evidence="1">
    <location>
        <begin position="822"/>
        <end position="842"/>
    </location>
</feature>
<evidence type="ECO:0000256" key="1">
    <source>
        <dbReference type="SAM" id="MobiDB-lite"/>
    </source>
</evidence>
<evidence type="ECO:0000313" key="3">
    <source>
        <dbReference type="Proteomes" id="UP000054558"/>
    </source>
</evidence>
<protein>
    <submittedName>
        <fullName evidence="2">Uncharacterized protein</fullName>
    </submittedName>
</protein>
<sequence length="1083" mass="113991">MSDTDARTPGVPIKPPDAAYRLEAWLERADEPRLELVGPGEYNELLQAASRNWAALEKGIKEAQQGSDNLLRDEQTLQALARDRYFLTLTEANVETLLALLHRLTAGGACGDSGSNAVVSGARILAAWVRRVSVQAAPTWASRRVPAIIDTACDALTSSSLGGASGSLIYLLGAGAAAPQCSPTGHSRCREVVTQALHQRRSAVSGPTQFPDALVGAAYLITGGSGVHGAHLTALLTSLLHLWAPPTGSFFSVTSIARPSPHSPHQKADPPSSSSGSHELLPLSPPESAGAPLIQALALSRLLEYLALLSARALSQDFGTRSLALADAKAVQISLSLSGDPSVSVLALAGFNRGLGGRRGDGFRGAAEDWVRLVEQQEGLLISAAEAVLAEVGRTSKVGALGQAYVHKGLAHRVQCAALACSRLDSIPGTPLGGNASILLCLSSALFRDLLSLGRLHSAAAPFILSDRNPNGRPAGSGRNSGLQLHEELNRAFAEVRERVEGDAFKNVGLLARALCDHCKAADDAGRRLVLGEVVRFALGLEKGHRNAALSTEANGAAEREAAEAATRKVLDACFLTVTVCCEAVLGEAPGSVPPGSVPAVRPAEADPKVVCEILEALSCVEFCRVPYAGYGQLVTRAVTLAAKSRNGAEGLAANMPKYEDTVALALVQSPILSGGESRGLRGSEPGYSGAVATDREGRGLGQADIVEGNDSRGEMVESTPSTSGRGAATGHHVNPTGLLSPEGQSPTFWARDAVRAARVHFMLRVLGPCVEKIGDEPFAHAVLPMLLLYLLHPSAPVSRSAHALFAAFLDSREAFRREFEAERNGGTARTGGTEWSSPDLDSAWQPPPKTSILQRLNLLSPQHNAKSDPPRDVSVAERAALFYVQRSLGGFPGLTSFEAFTAGVAAVVRHVPPGSPAIVLSLRRIAAAAKDLFARGVPYVPPEGEANGEKGKAPQEGSRGGQLTRLLVHLIPIVDIQVLTGLLHETEAVVLFISDQSAQQAALAELYEVLAANEDYTRKAHCTVWYQQLAAKCVAQFRARVREGKAGVARIKSKDGAGGRSWPRTWGLSRPRQSVGDEDAIS</sequence>
<organism evidence="2 3">
    <name type="scientific">Klebsormidium nitens</name>
    <name type="common">Green alga</name>
    <name type="synonym">Ulothrix nitens</name>
    <dbReference type="NCBI Taxonomy" id="105231"/>
    <lineage>
        <taxon>Eukaryota</taxon>
        <taxon>Viridiplantae</taxon>
        <taxon>Streptophyta</taxon>
        <taxon>Klebsormidiophyceae</taxon>
        <taxon>Klebsormidiales</taxon>
        <taxon>Klebsormidiaceae</taxon>
        <taxon>Klebsormidium</taxon>
    </lineage>
</organism>
<dbReference type="AlphaFoldDB" id="A0A1Y1I4H7"/>
<accession>A0A1Y1I4H7</accession>
<dbReference type="EMBL" id="DF237134">
    <property type="protein sequence ID" value="GAQ84329.1"/>
    <property type="molecule type" value="Genomic_DNA"/>
</dbReference>
<gene>
    <name evidence="2" type="ORF">KFL_001850040</name>
</gene>
<dbReference type="OMA" id="ATLFCIH"/>
<dbReference type="PANTHER" id="PTHR36337:SF1">
    <property type="entry name" value="OBSCURIN-LIKE PROTEIN"/>
    <property type="match status" value="1"/>
</dbReference>
<dbReference type="STRING" id="105231.A0A1Y1I4H7"/>